<evidence type="ECO:0000256" key="1">
    <source>
        <dbReference type="SAM" id="MobiDB-lite"/>
    </source>
</evidence>
<comment type="caution">
    <text evidence="2">The sequence shown here is derived from an EMBL/GenBank/DDBJ whole genome shotgun (WGS) entry which is preliminary data.</text>
</comment>
<gene>
    <name evidence="2" type="ORF">Afil01_30380</name>
</gene>
<evidence type="ECO:0000313" key="3">
    <source>
        <dbReference type="Proteomes" id="UP001165079"/>
    </source>
</evidence>
<feature type="region of interest" description="Disordered" evidence="1">
    <location>
        <begin position="34"/>
        <end position="55"/>
    </location>
</feature>
<organism evidence="2 3">
    <name type="scientific">Actinorhabdospora filicis</name>
    <dbReference type="NCBI Taxonomy" id="1785913"/>
    <lineage>
        <taxon>Bacteria</taxon>
        <taxon>Bacillati</taxon>
        <taxon>Actinomycetota</taxon>
        <taxon>Actinomycetes</taxon>
        <taxon>Micromonosporales</taxon>
        <taxon>Micromonosporaceae</taxon>
        <taxon>Actinorhabdospora</taxon>
    </lineage>
</organism>
<keyword evidence="3" id="KW-1185">Reference proteome</keyword>
<sequence>MPTTHDQPRVPAHLTGIEDAVPGLAEHRAVTTLLNPRRGNPNEGQSSIGGPLRWPGDEPWPVCEDSHEDWLGVWDEADTHPLTHFGDVWTVRLAFANWNDVSEAILDKLRRYVTVAEVREAGPVPLIPVAQLRRQDVPDLPWPDDADLFQLLWCPMEHGSGGPAPVVRWRKAAEISGWGRADNPFAVADRRYVPWPCVLEPVRTVEYLPDAPGIAAALGSWSPLAPAWKAGGLRWWRTSEPECCDAPMLLTLTIGPGTPEAWFGAVPEEPDPAGVELGPGNNFALWRCAGDPAHVRLERALRHALPTIDASVTVPERLARAEEEIPGLAAHRGVATMLRPRPGEPGVRENSIGGPLLWPAHEPWPTCSEDHEAWLEFEANSPYPDGLPLDEMRGPIPLLPIAQLFRGDVPGFTGPDEADVMQVLWCPISHHMALWCPKVSVRWRRAAEITQVLEHPPTPPGMAGPYLPRPSLLSPERVVEYDAWGVPEGIRQEEIDWYEDGEKLGGFAGWSLSDPHPVHCACGSDVQLLMCIHGYDIDVTIGRGYSLWIWSCTTSWDHPVQTSMQ</sequence>
<dbReference type="RefSeq" id="WP_285663398.1">
    <property type="nucleotide sequence ID" value="NZ_BSTX01000002.1"/>
</dbReference>
<reference evidence="2" key="1">
    <citation type="submission" date="2023-03" db="EMBL/GenBank/DDBJ databases">
        <title>Actinorhabdospora filicis NBRC 111898.</title>
        <authorList>
            <person name="Ichikawa N."/>
            <person name="Sato H."/>
            <person name="Tonouchi N."/>
        </authorList>
    </citation>
    <scope>NUCLEOTIDE SEQUENCE</scope>
    <source>
        <strain evidence="2">NBRC 111898</strain>
    </source>
</reference>
<dbReference type="AlphaFoldDB" id="A0A9W6WA48"/>
<protein>
    <recommendedName>
        <fullName evidence="4">DUF1963 domain-containing protein</fullName>
    </recommendedName>
</protein>
<name>A0A9W6WA48_9ACTN</name>
<accession>A0A9W6WA48</accession>
<evidence type="ECO:0008006" key="4">
    <source>
        <dbReference type="Google" id="ProtNLM"/>
    </source>
</evidence>
<dbReference type="EMBL" id="BSTX01000002">
    <property type="protein sequence ID" value="GLZ78231.1"/>
    <property type="molecule type" value="Genomic_DNA"/>
</dbReference>
<dbReference type="Proteomes" id="UP001165079">
    <property type="component" value="Unassembled WGS sequence"/>
</dbReference>
<proteinExistence type="predicted"/>
<evidence type="ECO:0000313" key="2">
    <source>
        <dbReference type="EMBL" id="GLZ78231.1"/>
    </source>
</evidence>